<name>A0A8I6SL93_CIMLE</name>
<dbReference type="RefSeq" id="XP_024083782.1">
    <property type="nucleotide sequence ID" value="XM_024228014.1"/>
</dbReference>
<dbReference type="Pfam" id="PF00057">
    <property type="entry name" value="Ldl_recept_a"/>
    <property type="match status" value="1"/>
</dbReference>
<keyword evidence="3" id="KW-1185">Reference proteome</keyword>
<sequence>MASLPAQIRLLIKRVFQLFENACIPNNLVCDNKTDCNLGEDEEKCYGLEILNPPFSKNIGLLSQTILGEVVPVCMKNRPTRTFVDGLCKKKKMVSIMQSVIT</sequence>
<dbReference type="EnsemblMetazoa" id="XM_024228014.1">
    <property type="protein sequence ID" value="XP_024083782.1"/>
    <property type="gene ID" value="LOC112127299"/>
</dbReference>
<evidence type="ECO:0000313" key="3">
    <source>
        <dbReference type="Proteomes" id="UP000494040"/>
    </source>
</evidence>
<dbReference type="GeneID" id="112127299"/>
<evidence type="ECO:0000256" key="1">
    <source>
        <dbReference type="ARBA" id="ARBA00023157"/>
    </source>
</evidence>
<protein>
    <submittedName>
        <fullName evidence="2">Uncharacterized protein</fullName>
    </submittedName>
</protein>
<keyword evidence="1" id="KW-1015">Disulfide bond</keyword>
<dbReference type="CDD" id="cd00112">
    <property type="entry name" value="LDLa"/>
    <property type="match status" value="1"/>
</dbReference>
<dbReference type="Proteomes" id="UP000494040">
    <property type="component" value="Unassembled WGS sequence"/>
</dbReference>
<dbReference type="InterPro" id="IPR036055">
    <property type="entry name" value="LDL_receptor-like_sf"/>
</dbReference>
<accession>A0A8I6SL93</accession>
<dbReference type="AlphaFoldDB" id="A0A8I6SL93"/>
<proteinExistence type="predicted"/>
<dbReference type="SUPFAM" id="SSF57424">
    <property type="entry name" value="LDL receptor-like module"/>
    <property type="match status" value="1"/>
</dbReference>
<organism evidence="2 3">
    <name type="scientific">Cimex lectularius</name>
    <name type="common">Bed bug</name>
    <name type="synonym">Acanthia lectularia</name>
    <dbReference type="NCBI Taxonomy" id="79782"/>
    <lineage>
        <taxon>Eukaryota</taxon>
        <taxon>Metazoa</taxon>
        <taxon>Ecdysozoa</taxon>
        <taxon>Arthropoda</taxon>
        <taxon>Hexapoda</taxon>
        <taxon>Insecta</taxon>
        <taxon>Pterygota</taxon>
        <taxon>Neoptera</taxon>
        <taxon>Paraneoptera</taxon>
        <taxon>Hemiptera</taxon>
        <taxon>Heteroptera</taxon>
        <taxon>Panheteroptera</taxon>
        <taxon>Cimicomorpha</taxon>
        <taxon>Cimicidae</taxon>
        <taxon>Cimex</taxon>
    </lineage>
</organism>
<evidence type="ECO:0000313" key="2">
    <source>
        <dbReference type="EnsemblMetazoa" id="XP_024083782.1"/>
    </source>
</evidence>
<dbReference type="KEGG" id="clec:112127299"/>
<reference evidence="2" key="1">
    <citation type="submission" date="2022-01" db="UniProtKB">
        <authorList>
            <consortium name="EnsemblMetazoa"/>
        </authorList>
    </citation>
    <scope>IDENTIFICATION</scope>
</reference>
<dbReference type="Gene3D" id="4.10.400.10">
    <property type="entry name" value="Low-density Lipoprotein Receptor"/>
    <property type="match status" value="1"/>
</dbReference>
<dbReference type="InterPro" id="IPR002172">
    <property type="entry name" value="LDrepeatLR_classA_rpt"/>
</dbReference>
<dbReference type="OrthoDB" id="9971251at2759"/>